<dbReference type="RefSeq" id="WP_039282986.1">
    <property type="nucleotide sequence ID" value="NZ_JTDI01000003.1"/>
</dbReference>
<keyword evidence="6" id="KW-1185">Reference proteome</keyword>
<feature type="transmembrane region" description="Helical" evidence="3">
    <location>
        <begin position="42"/>
        <end position="65"/>
    </location>
</feature>
<sequence>MTIVGIWGTVGMALDLTGAIALATLAIWLWSRLDRFGNAGGWIVAALFVTAAWCLAVASASGAILTSVAESSRNLIWLMVIYRLFASDGRHTSLAPIRPVLMALAFVELLHLGVDFGLSRATSIEGMTRVAFDFNVMFRLLVTVGGLVLVHNLYAGAPREARPALRWPATGLAVLWAFDLNLYTVAYLAARWPAEIAAFRGLAAMILTACIAIAAARDRDTLKLRPSRAVTFQTFSLLVIGFYLIAMVAVAQWLSYVGGNFARLIELAFVTLASAVALVVLPSRRLRGWLKVILAKHFFQHRYDYREEWLRFTRTIGNGGETALPLGERVVQSVADVFESPGGLLLTPGEQGELTLAARWNWPEIEVPAVAYPLRALSFFERTGFIADLDELRTGEALHGADIEVPEWLLSNNRAWALIPLVHYERLVGMVVLARAQLARKFDWEDFDLLRVIGQQVASYLSENASQEALAESSRFEDFHRRIAFVMHDIKNLASQFSLLARNAELHADKPEFRADMLITLRNSSEKLNALIARLSRYGTGAVDKLEQIPAADVVASVMERFRDNPQVVAAETRDVAITANRHSLEQVLVHLVQNGIEASPADSPVFISLTVEGLHARFEVVDSGCGMSADFVRNRLFKPFVSTKSGGFGIGAFEARELVRAMRGRLDVESREGLGSRFIVYVPLAAATDVYQTMTSHDQKVA</sequence>
<accession>A0A0B1ZPK3</accession>
<dbReference type="Gene3D" id="3.30.450.40">
    <property type="match status" value="1"/>
</dbReference>
<evidence type="ECO:0000256" key="3">
    <source>
        <dbReference type="SAM" id="Phobius"/>
    </source>
</evidence>
<dbReference type="InterPro" id="IPR029016">
    <property type="entry name" value="GAF-like_dom_sf"/>
</dbReference>
<dbReference type="GO" id="GO:0005886">
    <property type="term" value="C:plasma membrane"/>
    <property type="evidence" value="ECO:0007669"/>
    <property type="project" value="TreeGrafter"/>
</dbReference>
<keyword evidence="3" id="KW-0812">Transmembrane</keyword>
<dbReference type="InterPro" id="IPR052023">
    <property type="entry name" value="Histidine_kinase_KdpD"/>
</dbReference>
<keyword evidence="3" id="KW-1133">Transmembrane helix</keyword>
<dbReference type="SUPFAM" id="SSF55874">
    <property type="entry name" value="ATPase domain of HSP90 chaperone/DNA topoisomerase II/histidine kinase"/>
    <property type="match status" value="1"/>
</dbReference>
<name>A0A0B1ZPK3_9SPHN</name>
<organism evidence="5 6">
    <name type="scientific">Novosphingobium malaysiense</name>
    <dbReference type="NCBI Taxonomy" id="1348853"/>
    <lineage>
        <taxon>Bacteria</taxon>
        <taxon>Pseudomonadati</taxon>
        <taxon>Pseudomonadota</taxon>
        <taxon>Alphaproteobacteria</taxon>
        <taxon>Sphingomonadales</taxon>
        <taxon>Sphingomonadaceae</taxon>
        <taxon>Novosphingobium</taxon>
    </lineage>
</organism>
<dbReference type="STRING" id="1348853.LK12_09960"/>
<dbReference type="PROSITE" id="PS50109">
    <property type="entry name" value="HIS_KIN"/>
    <property type="match status" value="1"/>
</dbReference>
<feature type="transmembrane region" description="Helical" evidence="3">
    <location>
        <begin position="138"/>
        <end position="157"/>
    </location>
</feature>
<comment type="caution">
    <text evidence="5">The sequence shown here is derived from an EMBL/GenBank/DDBJ whole genome shotgun (WGS) entry which is preliminary data.</text>
</comment>
<dbReference type="PRINTS" id="PR00344">
    <property type="entry name" value="BCTRLSENSOR"/>
</dbReference>
<evidence type="ECO:0000313" key="6">
    <source>
        <dbReference type="Proteomes" id="UP000031057"/>
    </source>
</evidence>
<feature type="transmembrane region" description="Helical" evidence="3">
    <location>
        <begin position="169"/>
        <end position="190"/>
    </location>
</feature>
<feature type="transmembrane region" description="Helical" evidence="3">
    <location>
        <begin position="235"/>
        <end position="255"/>
    </location>
</feature>
<feature type="domain" description="Histidine kinase" evidence="4">
    <location>
        <begin position="485"/>
        <end position="687"/>
    </location>
</feature>
<dbReference type="Proteomes" id="UP000031057">
    <property type="component" value="Unassembled WGS sequence"/>
</dbReference>
<dbReference type="Pfam" id="PF01590">
    <property type="entry name" value="GAF"/>
    <property type="match status" value="1"/>
</dbReference>
<dbReference type="InterPro" id="IPR014265">
    <property type="entry name" value="XrtA/PrsK"/>
</dbReference>
<dbReference type="PANTHER" id="PTHR45569:SF1">
    <property type="entry name" value="SENSOR PROTEIN KDPD"/>
    <property type="match status" value="1"/>
</dbReference>
<dbReference type="InterPro" id="IPR005467">
    <property type="entry name" value="His_kinase_dom"/>
</dbReference>
<dbReference type="EC" id="2.7.13.3" evidence="2"/>
<dbReference type="SMART" id="SM00387">
    <property type="entry name" value="HATPase_c"/>
    <property type="match status" value="1"/>
</dbReference>
<dbReference type="NCBIfam" id="TIGR02916">
    <property type="entry name" value="PEP_his_kin"/>
    <property type="match status" value="1"/>
</dbReference>
<dbReference type="GO" id="GO:0000155">
    <property type="term" value="F:phosphorelay sensor kinase activity"/>
    <property type="evidence" value="ECO:0007669"/>
    <property type="project" value="TreeGrafter"/>
</dbReference>
<comment type="catalytic activity">
    <reaction evidence="1">
        <text>ATP + protein L-histidine = ADP + protein N-phospho-L-histidine.</text>
        <dbReference type="EC" id="2.7.13.3"/>
    </reaction>
</comment>
<dbReference type="Pfam" id="PF02518">
    <property type="entry name" value="HATPase_c"/>
    <property type="match status" value="1"/>
</dbReference>
<dbReference type="PANTHER" id="PTHR45569">
    <property type="entry name" value="SENSOR PROTEIN KDPD"/>
    <property type="match status" value="1"/>
</dbReference>
<dbReference type="InterPro" id="IPR003018">
    <property type="entry name" value="GAF"/>
</dbReference>
<dbReference type="EMBL" id="JTDI01000003">
    <property type="protein sequence ID" value="KHK91219.1"/>
    <property type="molecule type" value="Genomic_DNA"/>
</dbReference>
<evidence type="ECO:0000256" key="1">
    <source>
        <dbReference type="ARBA" id="ARBA00000085"/>
    </source>
</evidence>
<feature type="transmembrane region" description="Helical" evidence="3">
    <location>
        <begin position="6"/>
        <end position="30"/>
    </location>
</feature>
<gene>
    <name evidence="5" type="ORF">LK12_09960</name>
</gene>
<dbReference type="Gene3D" id="3.30.565.10">
    <property type="entry name" value="Histidine kinase-like ATPase, C-terminal domain"/>
    <property type="match status" value="1"/>
</dbReference>
<dbReference type="AlphaFoldDB" id="A0A0B1ZPK3"/>
<dbReference type="SUPFAM" id="SSF55781">
    <property type="entry name" value="GAF domain-like"/>
    <property type="match status" value="1"/>
</dbReference>
<proteinExistence type="predicted"/>
<dbReference type="InterPro" id="IPR003594">
    <property type="entry name" value="HATPase_dom"/>
</dbReference>
<dbReference type="InterPro" id="IPR004358">
    <property type="entry name" value="Sig_transdc_His_kin-like_C"/>
</dbReference>
<feature type="transmembrane region" description="Helical" evidence="3">
    <location>
        <begin position="196"/>
        <end position="215"/>
    </location>
</feature>
<keyword evidence="5" id="KW-0808">Transferase</keyword>
<reference evidence="5 6" key="1">
    <citation type="submission" date="2014-10" db="EMBL/GenBank/DDBJ databases">
        <title>Genome sequence of Novosphingobium malaysiense MUSC 273(T).</title>
        <authorList>
            <person name="Lee L.-H."/>
        </authorList>
    </citation>
    <scope>NUCLEOTIDE SEQUENCE [LARGE SCALE GENOMIC DNA]</scope>
    <source>
        <strain evidence="5 6">MUSC 273</strain>
    </source>
</reference>
<evidence type="ECO:0000256" key="2">
    <source>
        <dbReference type="ARBA" id="ARBA00012438"/>
    </source>
</evidence>
<evidence type="ECO:0000313" key="5">
    <source>
        <dbReference type="EMBL" id="KHK91219.1"/>
    </source>
</evidence>
<keyword evidence="5" id="KW-0418">Kinase</keyword>
<protein>
    <recommendedName>
        <fullName evidence="2">histidine kinase</fullName>
        <ecNumber evidence="2">2.7.13.3</ecNumber>
    </recommendedName>
</protein>
<dbReference type="InterPro" id="IPR036890">
    <property type="entry name" value="HATPase_C_sf"/>
</dbReference>
<feature type="transmembrane region" description="Helical" evidence="3">
    <location>
        <begin position="261"/>
        <end position="281"/>
    </location>
</feature>
<evidence type="ECO:0000259" key="4">
    <source>
        <dbReference type="PROSITE" id="PS50109"/>
    </source>
</evidence>
<keyword evidence="3" id="KW-0472">Membrane</keyword>